<dbReference type="InterPro" id="IPR012964">
    <property type="entry name" value="DUF1702"/>
</dbReference>
<proteinExistence type="predicted"/>
<feature type="transmembrane region" description="Helical" evidence="1">
    <location>
        <begin position="91"/>
        <end position="111"/>
    </location>
</feature>
<evidence type="ECO:0000256" key="1">
    <source>
        <dbReference type="SAM" id="Phobius"/>
    </source>
</evidence>
<sequence>MTNSLFRTLRRTILRSVPKAQGSDQKVMAVVMKGFRLTLEDDRFDVLVAQMNEVDANWRGFAYEGIGLGFTVFDYFMPWRTRLQEFVRGPGAPYIIPIYIGAGLAIGRMGGRRIERFMARLDHPAFRWMVVDGYGFYKGFFARQRYLEKQEIPSHLSPYARRVFDQGMGRSIWFATGESVEQVIDVIAAFPESRQADLWSGAAFACAYAGSPMEREALGRLLAAAGSYRPQLALAGALAAKRRYGFGHITPHTELACRVFCERSGETVAHIANEALENLPSGDTAHEIWRERIEQHFLDAVANEAQS</sequence>
<keyword evidence="1" id="KW-1133">Transmembrane helix</keyword>
<gene>
    <name evidence="2" type="ORF">KSX_61830</name>
</gene>
<evidence type="ECO:0000313" key="3">
    <source>
        <dbReference type="Proteomes" id="UP000612362"/>
    </source>
</evidence>
<dbReference type="AlphaFoldDB" id="A0A8J3MWX9"/>
<keyword evidence="1" id="KW-0472">Membrane</keyword>
<dbReference type="RefSeq" id="WP_220197234.1">
    <property type="nucleotide sequence ID" value="NZ_BNJF01000003.1"/>
</dbReference>
<accession>A0A8J3MWX9</accession>
<name>A0A8J3MWX9_9CHLR</name>
<dbReference type="Pfam" id="PF08012">
    <property type="entry name" value="DUF1702"/>
    <property type="match status" value="1"/>
</dbReference>
<keyword evidence="1" id="KW-0812">Transmembrane</keyword>
<feature type="transmembrane region" description="Helical" evidence="1">
    <location>
        <begin position="61"/>
        <end position="79"/>
    </location>
</feature>
<comment type="caution">
    <text evidence="2">The sequence shown here is derived from an EMBL/GenBank/DDBJ whole genome shotgun (WGS) entry which is preliminary data.</text>
</comment>
<dbReference type="Proteomes" id="UP000612362">
    <property type="component" value="Unassembled WGS sequence"/>
</dbReference>
<organism evidence="2 3">
    <name type="scientific">Ktedonospora formicarum</name>
    <dbReference type="NCBI Taxonomy" id="2778364"/>
    <lineage>
        <taxon>Bacteria</taxon>
        <taxon>Bacillati</taxon>
        <taxon>Chloroflexota</taxon>
        <taxon>Ktedonobacteria</taxon>
        <taxon>Ktedonobacterales</taxon>
        <taxon>Ktedonobacteraceae</taxon>
        <taxon>Ktedonospora</taxon>
    </lineage>
</organism>
<reference evidence="2" key="1">
    <citation type="submission" date="2020-10" db="EMBL/GenBank/DDBJ databases">
        <title>Taxonomic study of unclassified bacteria belonging to the class Ktedonobacteria.</title>
        <authorList>
            <person name="Yabe S."/>
            <person name="Wang C.M."/>
            <person name="Zheng Y."/>
            <person name="Sakai Y."/>
            <person name="Cavaletti L."/>
            <person name="Monciardini P."/>
            <person name="Donadio S."/>
        </authorList>
    </citation>
    <scope>NUCLEOTIDE SEQUENCE</scope>
    <source>
        <strain evidence="2">SOSP1-1</strain>
    </source>
</reference>
<protein>
    <recommendedName>
        <fullName evidence="4">Enediyne biosynthesis protein</fullName>
    </recommendedName>
</protein>
<keyword evidence="3" id="KW-1185">Reference proteome</keyword>
<dbReference type="EMBL" id="BNJF01000003">
    <property type="protein sequence ID" value="GHO48020.1"/>
    <property type="molecule type" value="Genomic_DNA"/>
</dbReference>
<evidence type="ECO:0008006" key="4">
    <source>
        <dbReference type="Google" id="ProtNLM"/>
    </source>
</evidence>
<evidence type="ECO:0000313" key="2">
    <source>
        <dbReference type="EMBL" id="GHO48020.1"/>
    </source>
</evidence>